<dbReference type="Gene3D" id="4.10.40.20">
    <property type="match status" value="1"/>
</dbReference>
<dbReference type="SUPFAM" id="SSF57184">
    <property type="entry name" value="Growth factor receptor domain"/>
    <property type="match status" value="1"/>
</dbReference>
<evidence type="ECO:0000256" key="1">
    <source>
        <dbReference type="ARBA" id="ARBA00004613"/>
    </source>
</evidence>
<dbReference type="InterPro" id="IPR000867">
    <property type="entry name" value="IGFBP-like"/>
</dbReference>
<dbReference type="GO" id="GO:0005576">
    <property type="term" value="C:extracellular region"/>
    <property type="evidence" value="ECO:0007669"/>
    <property type="project" value="UniProtKB-SubCell"/>
</dbReference>
<keyword evidence="2" id="KW-0964">Secreted</keyword>
<dbReference type="GO" id="GO:0009966">
    <property type="term" value="P:regulation of signal transduction"/>
    <property type="evidence" value="ECO:0007669"/>
    <property type="project" value="TreeGrafter"/>
</dbReference>
<reference evidence="7" key="1">
    <citation type="submission" date="2017-05" db="EMBL/GenBank/DDBJ databases">
        <authorList>
            <person name="QRISCLOUD D."/>
        </authorList>
    </citation>
    <scope>NUCLEOTIDE SEQUENCE</scope>
</reference>
<protein>
    <submittedName>
        <fullName evidence="7">U46-Sparatoxin-Hju1a_1</fullName>
    </submittedName>
</protein>
<dbReference type="PROSITE" id="PS51323">
    <property type="entry name" value="IGFBP_N_2"/>
    <property type="match status" value="1"/>
</dbReference>
<dbReference type="GO" id="GO:0001558">
    <property type="term" value="P:regulation of cell growth"/>
    <property type="evidence" value="ECO:0007669"/>
    <property type="project" value="InterPro"/>
</dbReference>
<keyword evidence="3 5" id="KW-0732">Signal</keyword>
<evidence type="ECO:0000256" key="2">
    <source>
        <dbReference type="ARBA" id="ARBA00022525"/>
    </source>
</evidence>
<sequence>MKTLLLSVFGVALIVSCLALDCPECNRDICKDPGPCRFGQTTDACGCCPVCYKGVGEECGGPWNVFGLCANHLSCIRLSGEKDTDPIREFNAVGKCLALPK</sequence>
<accession>A0A4Q8K956</accession>
<feature type="signal peptide" evidence="5">
    <location>
        <begin position="1"/>
        <end position="19"/>
    </location>
</feature>
<keyword evidence="4" id="KW-1015">Disulfide bond</keyword>
<comment type="subcellular location">
    <subcellularLocation>
        <location evidence="1">Secreted</location>
    </subcellularLocation>
</comment>
<evidence type="ECO:0000313" key="7">
    <source>
        <dbReference type="EMBL" id="SNX36227.1"/>
    </source>
</evidence>
<evidence type="ECO:0000256" key="4">
    <source>
        <dbReference type="ARBA" id="ARBA00023157"/>
    </source>
</evidence>
<dbReference type="SMART" id="SM00121">
    <property type="entry name" value="IB"/>
    <property type="match status" value="1"/>
</dbReference>
<dbReference type="AlphaFoldDB" id="A0A4Q8K956"/>
<name>A0A4Q8K956_9ARAC</name>
<evidence type="ECO:0000259" key="6">
    <source>
        <dbReference type="PROSITE" id="PS51323"/>
    </source>
</evidence>
<evidence type="ECO:0000256" key="5">
    <source>
        <dbReference type="SAM" id="SignalP"/>
    </source>
</evidence>
<dbReference type="PANTHER" id="PTHR14186">
    <property type="entry name" value="INSULIN-LIKE GROWTH FACTOR BINDING PROTEIN-RELATED"/>
    <property type="match status" value="1"/>
</dbReference>
<dbReference type="InterPro" id="IPR011390">
    <property type="entry name" value="IGFBP_rP_mac25"/>
</dbReference>
<evidence type="ECO:0000256" key="3">
    <source>
        <dbReference type="ARBA" id="ARBA00022729"/>
    </source>
</evidence>
<dbReference type="PANTHER" id="PTHR14186:SF20">
    <property type="entry name" value="CYSTEINE-RICH MOTOR NEURON 1 PROTEIN-LIKE"/>
    <property type="match status" value="1"/>
</dbReference>
<dbReference type="InterPro" id="IPR009030">
    <property type="entry name" value="Growth_fac_rcpt_cys_sf"/>
</dbReference>
<proteinExistence type="predicted"/>
<feature type="chain" id="PRO_5021011730" evidence="5">
    <location>
        <begin position="20"/>
        <end position="101"/>
    </location>
</feature>
<dbReference type="GO" id="GO:0005520">
    <property type="term" value="F:insulin-like growth factor binding"/>
    <property type="evidence" value="ECO:0007669"/>
    <property type="project" value="InterPro"/>
</dbReference>
<dbReference type="Pfam" id="PF00219">
    <property type="entry name" value="IGFBP"/>
    <property type="match status" value="1"/>
</dbReference>
<dbReference type="PROSITE" id="PS51257">
    <property type="entry name" value="PROKAR_LIPOPROTEIN"/>
    <property type="match status" value="1"/>
</dbReference>
<reference evidence="7" key="2">
    <citation type="submission" date="2019-05" db="EMBL/GenBank/DDBJ databases">
        <title>Unravelling the molecular evolution of spider venoms.</title>
        <authorList>
            <person name="Pineda S."/>
        </authorList>
    </citation>
    <scope>NUCLEOTIDE SEQUENCE</scope>
</reference>
<organism evidence="7">
    <name type="scientific">Heteropoda jugulans</name>
    <dbReference type="NCBI Taxonomy" id="1358901"/>
    <lineage>
        <taxon>Eukaryota</taxon>
        <taxon>Metazoa</taxon>
        <taxon>Ecdysozoa</taxon>
        <taxon>Arthropoda</taxon>
        <taxon>Chelicerata</taxon>
        <taxon>Arachnida</taxon>
        <taxon>Araneae</taxon>
        <taxon>Araneomorphae</taxon>
        <taxon>Entelegynae</taxon>
        <taxon>Dionycha</taxon>
        <taxon>Sparassidae</taxon>
        <taxon>Heteropoda</taxon>
    </lineage>
</organism>
<dbReference type="EMBL" id="HAHI01000404">
    <property type="protein sequence ID" value="SNX36227.1"/>
    <property type="molecule type" value="Transcribed_RNA"/>
</dbReference>
<feature type="domain" description="IGFBP N-terminal" evidence="6">
    <location>
        <begin position="18"/>
        <end position="99"/>
    </location>
</feature>